<sequence length="170" mass="19472">MELHTVLYTPKTRHQNTTERANRTIKSMISQYMNGGPQNAWDQLLPEISLALNSSVSDTTGFSPVFLTQGRESRLPRTLCDELTPGRGTPEVALTERNQQLKNIFRVVRDNDERATADQGRHYNLRRRTWRPPVGSLVLERRHTLFNAAEGFATKLAEKYIYTNYDFCGA</sequence>
<evidence type="ECO:0008006" key="3">
    <source>
        <dbReference type="Google" id="ProtNLM"/>
    </source>
</evidence>
<evidence type="ECO:0000313" key="2">
    <source>
        <dbReference type="RefSeq" id="XP_070140466.1"/>
    </source>
</evidence>
<accession>A0ABM4GCM9</accession>
<protein>
    <recommendedName>
        <fullName evidence="3">Integrase catalytic domain-containing protein</fullName>
    </recommendedName>
</protein>
<keyword evidence="1" id="KW-1185">Reference proteome</keyword>
<reference evidence="1" key="1">
    <citation type="submission" date="2025-05" db="UniProtKB">
        <authorList>
            <consortium name="RefSeq"/>
        </authorList>
    </citation>
    <scope>NUCLEOTIDE SEQUENCE [LARGE SCALE GENOMIC DNA]</scope>
    <source>
        <strain evidence="1">14028-0561.14</strain>
    </source>
</reference>
<organism evidence="1 2">
    <name type="scientific">Drosophila kikkawai</name>
    <name type="common">Fruit fly</name>
    <dbReference type="NCBI Taxonomy" id="30033"/>
    <lineage>
        <taxon>Eukaryota</taxon>
        <taxon>Metazoa</taxon>
        <taxon>Ecdysozoa</taxon>
        <taxon>Arthropoda</taxon>
        <taxon>Hexapoda</taxon>
        <taxon>Insecta</taxon>
        <taxon>Pterygota</taxon>
        <taxon>Neoptera</taxon>
        <taxon>Endopterygota</taxon>
        <taxon>Diptera</taxon>
        <taxon>Brachycera</taxon>
        <taxon>Muscomorpha</taxon>
        <taxon>Ephydroidea</taxon>
        <taxon>Drosophilidae</taxon>
        <taxon>Drosophila</taxon>
        <taxon>Sophophora</taxon>
    </lineage>
</organism>
<dbReference type="InterPro" id="IPR036397">
    <property type="entry name" value="RNaseH_sf"/>
</dbReference>
<dbReference type="Gene3D" id="3.30.420.10">
    <property type="entry name" value="Ribonuclease H-like superfamily/Ribonuclease H"/>
    <property type="match status" value="1"/>
</dbReference>
<dbReference type="Proteomes" id="UP001652661">
    <property type="component" value="Chromosome 2R"/>
</dbReference>
<gene>
    <name evidence="2" type="primary">LOC138928082</name>
</gene>
<dbReference type="GeneID" id="138928082"/>
<evidence type="ECO:0000313" key="1">
    <source>
        <dbReference type="Proteomes" id="UP001652661"/>
    </source>
</evidence>
<dbReference type="InterPro" id="IPR012337">
    <property type="entry name" value="RNaseH-like_sf"/>
</dbReference>
<dbReference type="RefSeq" id="XP_070140466.1">
    <property type="nucleotide sequence ID" value="XM_070284365.1"/>
</dbReference>
<name>A0ABM4GCM9_DROKI</name>
<proteinExistence type="predicted"/>
<dbReference type="SUPFAM" id="SSF53098">
    <property type="entry name" value="Ribonuclease H-like"/>
    <property type="match status" value="1"/>
</dbReference>
<reference evidence="2" key="2">
    <citation type="submission" date="2025-08" db="UniProtKB">
        <authorList>
            <consortium name="RefSeq"/>
        </authorList>
    </citation>
    <scope>IDENTIFICATION</scope>
    <source>
        <strain evidence="2">14028-0561.14</strain>
        <tissue evidence="2">Whole fly</tissue>
    </source>
</reference>